<gene>
    <name evidence="1" type="ORF">PHIN3_273</name>
</gene>
<dbReference type="Proteomes" id="UP000202958">
    <property type="component" value="Segment"/>
</dbReference>
<proteinExistence type="predicted"/>
<dbReference type="EMBL" id="KR052482">
    <property type="protein sequence ID" value="AKF13536.1"/>
    <property type="molecule type" value="Genomic_DNA"/>
</dbReference>
<dbReference type="GeneID" id="26639008"/>
<sequence length="96" mass="10885">MVRLTNQFACATGVLPFKKQGIAMSADWIEHDGLQFPGIDPKTLVLVQFRDEAETDTNPRPAIYWGPCWTLIDRTSPTSSMNRHCIARYQIVEGFI</sequence>
<dbReference type="RefSeq" id="YP_009212513.1">
    <property type="nucleotide sequence ID" value="NC_028945.1"/>
</dbReference>
<accession>A0A0F6WD00</accession>
<evidence type="ECO:0000313" key="1">
    <source>
        <dbReference type="EMBL" id="AKF13536.1"/>
    </source>
</evidence>
<protein>
    <submittedName>
        <fullName evidence="1">Uncharacterized protein</fullName>
    </submittedName>
</protein>
<name>A0A0F6WD00_9CAUD</name>
<reference evidence="1 2" key="1">
    <citation type="submission" date="2015-04" db="EMBL/GenBank/DDBJ databases">
        <authorList>
            <person name="Hodson T.S."/>
            <person name="Hyde J.R."/>
            <person name="Schouten J.T."/>
            <person name="Crockett J.T."/>
            <person name="Smith T.A."/>
            <person name="Merrill B.D."/>
            <person name="Crook M.B."/>
            <person name="Griffitts J.S."/>
            <person name="Burnett S.H."/>
            <person name="Grose J.H."/>
            <person name="Breakwell D.P."/>
        </authorList>
    </citation>
    <scope>NUCLEOTIDE SEQUENCE [LARGE SCALE GENOMIC DNA]</scope>
</reference>
<dbReference type="KEGG" id="vg:26639008"/>
<organism evidence="1 2">
    <name type="scientific">Sinorhizobium phage phiN3</name>
    <dbReference type="NCBI Taxonomy" id="1647405"/>
    <lineage>
        <taxon>Viruses</taxon>
        <taxon>Duplodnaviria</taxon>
        <taxon>Heunggongvirae</taxon>
        <taxon>Uroviricota</taxon>
        <taxon>Caudoviricetes</taxon>
        <taxon>Emdodecavirus</taxon>
        <taxon>Emdodecavirus N3</taxon>
    </lineage>
</organism>
<keyword evidence="2" id="KW-1185">Reference proteome</keyword>
<evidence type="ECO:0000313" key="2">
    <source>
        <dbReference type="Proteomes" id="UP000202958"/>
    </source>
</evidence>